<keyword evidence="2 10" id="KW-0813">Transport</keyword>
<dbReference type="SUPFAM" id="SSF49464">
    <property type="entry name" value="Carboxypeptidase regulatory domain-like"/>
    <property type="match status" value="1"/>
</dbReference>
<evidence type="ECO:0000256" key="8">
    <source>
        <dbReference type="ARBA" id="ARBA00023170"/>
    </source>
</evidence>
<dbReference type="Gene3D" id="2.40.170.20">
    <property type="entry name" value="TonB-dependent receptor, beta-barrel domain"/>
    <property type="match status" value="1"/>
</dbReference>
<evidence type="ECO:0000256" key="5">
    <source>
        <dbReference type="ARBA" id="ARBA00022729"/>
    </source>
</evidence>
<evidence type="ECO:0000313" key="16">
    <source>
        <dbReference type="Proteomes" id="UP000004671"/>
    </source>
</evidence>
<evidence type="ECO:0000256" key="11">
    <source>
        <dbReference type="RuleBase" id="RU003357"/>
    </source>
</evidence>
<dbReference type="RefSeq" id="WP_006930845.1">
    <property type="nucleotide sequence ID" value="NZ_CM001402.1"/>
</dbReference>
<dbReference type="HOGENOM" id="CLU_008287_18_0_0"/>
<name>H1XNN4_CALAY</name>
<dbReference type="CDD" id="cd01347">
    <property type="entry name" value="ligand_gated_channel"/>
    <property type="match status" value="1"/>
</dbReference>
<keyword evidence="3 10" id="KW-1134">Transmembrane beta strand</keyword>
<comment type="subcellular location">
    <subcellularLocation>
        <location evidence="1 10">Cell outer membrane</location>
        <topology evidence="1 10">Multi-pass membrane protein</topology>
    </subcellularLocation>
</comment>
<evidence type="ECO:0000256" key="9">
    <source>
        <dbReference type="ARBA" id="ARBA00023237"/>
    </source>
</evidence>
<evidence type="ECO:0000256" key="7">
    <source>
        <dbReference type="ARBA" id="ARBA00023136"/>
    </source>
</evidence>
<reference evidence="15 16" key="1">
    <citation type="submission" date="2011-09" db="EMBL/GenBank/DDBJ databases">
        <title>The permanent draft genome of Caldithrix abyssi DSM 13497.</title>
        <authorList>
            <consortium name="US DOE Joint Genome Institute (JGI-PGF)"/>
            <person name="Lucas S."/>
            <person name="Han J."/>
            <person name="Lapidus A."/>
            <person name="Bruce D."/>
            <person name="Goodwin L."/>
            <person name="Pitluck S."/>
            <person name="Peters L."/>
            <person name="Kyrpides N."/>
            <person name="Mavromatis K."/>
            <person name="Ivanova N."/>
            <person name="Mikhailova N."/>
            <person name="Chertkov O."/>
            <person name="Detter J.C."/>
            <person name="Tapia R."/>
            <person name="Han C."/>
            <person name="Land M."/>
            <person name="Hauser L."/>
            <person name="Markowitz V."/>
            <person name="Cheng J.-F."/>
            <person name="Hugenholtz P."/>
            <person name="Woyke T."/>
            <person name="Wu D."/>
            <person name="Spring S."/>
            <person name="Brambilla E."/>
            <person name="Klenk H.-P."/>
            <person name="Eisen J.A."/>
        </authorList>
    </citation>
    <scope>NUCLEOTIDE SEQUENCE [LARGE SCALE GENOMIC DNA]</scope>
    <source>
        <strain evidence="15 16">DSM 13497</strain>
    </source>
</reference>
<dbReference type="STRING" id="880073.Cabys_2622"/>
<comment type="similarity">
    <text evidence="10 11">Belongs to the TonB-dependent receptor family.</text>
</comment>
<dbReference type="InterPro" id="IPR008969">
    <property type="entry name" value="CarboxyPept-like_regulatory"/>
</dbReference>
<accession>H1XNN4</accession>
<dbReference type="PANTHER" id="PTHR30069">
    <property type="entry name" value="TONB-DEPENDENT OUTER MEMBRANE RECEPTOR"/>
    <property type="match status" value="1"/>
</dbReference>
<dbReference type="Pfam" id="PF00593">
    <property type="entry name" value="TonB_dep_Rec_b-barrel"/>
    <property type="match status" value="1"/>
</dbReference>
<dbReference type="InParanoid" id="H1XNN4"/>
<dbReference type="InterPro" id="IPR036942">
    <property type="entry name" value="Beta-barrel_TonB_sf"/>
</dbReference>
<dbReference type="KEGG" id="caby:Cabys_2622"/>
<dbReference type="EMBL" id="CM001402">
    <property type="protein sequence ID" value="EHO43272.1"/>
    <property type="molecule type" value="Genomic_DNA"/>
</dbReference>
<dbReference type="InterPro" id="IPR000531">
    <property type="entry name" value="Beta-barrel_TonB"/>
</dbReference>
<keyword evidence="7 10" id="KW-0472">Membrane</keyword>
<evidence type="ECO:0000313" key="15">
    <source>
        <dbReference type="EMBL" id="EHO43272.1"/>
    </source>
</evidence>
<reference evidence="14 17" key="2">
    <citation type="submission" date="2016-11" db="EMBL/GenBank/DDBJ databases">
        <title>Genomic analysis of Caldithrix abyssi and proposal of a novel bacterial phylum Caldithrichaeota.</title>
        <authorList>
            <person name="Kublanov I."/>
            <person name="Sigalova O."/>
            <person name="Gavrilov S."/>
            <person name="Lebedinsky A."/>
            <person name="Ivanova N."/>
            <person name="Daum C."/>
            <person name="Reddy T."/>
            <person name="Klenk H.P."/>
            <person name="Goker M."/>
            <person name="Reva O."/>
            <person name="Miroshnichenko M."/>
            <person name="Kyprides N."/>
            <person name="Woyke T."/>
            <person name="Gelfand M."/>
        </authorList>
    </citation>
    <scope>NUCLEOTIDE SEQUENCE [LARGE SCALE GENOMIC DNA]</scope>
    <source>
        <strain evidence="14 17">LF13</strain>
    </source>
</reference>
<evidence type="ECO:0000256" key="1">
    <source>
        <dbReference type="ARBA" id="ARBA00004571"/>
    </source>
</evidence>
<evidence type="ECO:0000256" key="10">
    <source>
        <dbReference type="PROSITE-ProRule" id="PRU01360"/>
    </source>
</evidence>
<dbReference type="PaxDb" id="880073-Calab_3675"/>
<dbReference type="Pfam" id="PF07715">
    <property type="entry name" value="Plug"/>
    <property type="match status" value="1"/>
</dbReference>
<keyword evidence="5" id="KW-0732">Signal</keyword>
<feature type="domain" description="TonB-dependent receptor plug" evidence="13">
    <location>
        <begin position="119"/>
        <end position="223"/>
    </location>
</feature>
<evidence type="ECO:0000256" key="4">
    <source>
        <dbReference type="ARBA" id="ARBA00022692"/>
    </source>
</evidence>
<evidence type="ECO:0000259" key="12">
    <source>
        <dbReference type="Pfam" id="PF00593"/>
    </source>
</evidence>
<dbReference type="Proteomes" id="UP000183868">
    <property type="component" value="Chromosome"/>
</dbReference>
<dbReference type="GO" id="GO:0015344">
    <property type="term" value="F:siderophore uptake transmembrane transporter activity"/>
    <property type="evidence" value="ECO:0007669"/>
    <property type="project" value="TreeGrafter"/>
</dbReference>
<sequence length="689" mass="77546" precursor="true">MQAKKSFLITLLSFFTFNYLFGATITGRVLSPDGHPVAYANVFIEGSKFGSTTNEKGEFRIINVPEGRATLKATHISFGTVELEVDIPCDYITIKFKQEHVISLSDAVVVTATRTPKTLKETPLPVTLIPRESIEEIQAVSLSDAIKQVPGIVLVPNGFTRNSATIHGLPEEYTLLLVDGQRVYGRHADAKDFDNIPAGMIERIEIVKGPSSVLFGSDAVAGIVNVITKSGQSVPFFELYGFGGSNSRYTTRIMAGGQIGEIRNFLSASYNKSGQMAEGYAFSNINLRYNGWFNPTEKSRLHFGGGVFSEETEDMPPAEGHEEGGPYLTDDVYDFNVGYHYETESKTTYDLSAYVYNQDRWDNRPGRDDRRWDRNHIRLEGLSGFRRGNHELLIGLEGRNETLTHTQIPETKNQLLLSLFGQDTWTLNNRLSLVTAVRFEHHDRWGLVFVPRLGLAWKANDQLNIRLSGGSSFRAPSLEDLFVETYFHPWGGGFWLGGNNELKPEKGIGANLDFEWIPNVKTVLTIGAFYNRLKDRIASVDTDQTIQDSPVRQLVNVQEATSYGVDVQLNRILWPGARLMTTYGYTYSEDGATGKPFYLTPYHKGGFIFNWNHRKWKTNLNLSANYLGERSTSRETLQGVVILDANIEKQIVGGISLFIAGNNLLDKDLFPSRYINYGRYYRLGFRFRR</sequence>
<organism evidence="15 16">
    <name type="scientific">Caldithrix abyssi DSM 13497</name>
    <dbReference type="NCBI Taxonomy" id="880073"/>
    <lineage>
        <taxon>Bacteria</taxon>
        <taxon>Pseudomonadati</taxon>
        <taxon>Calditrichota</taxon>
        <taxon>Calditrichia</taxon>
        <taxon>Calditrichales</taxon>
        <taxon>Calditrichaceae</taxon>
        <taxon>Caldithrix</taxon>
    </lineage>
</organism>
<dbReference type="InterPro" id="IPR012910">
    <property type="entry name" value="Plug_dom"/>
</dbReference>
<evidence type="ECO:0000313" key="17">
    <source>
        <dbReference type="Proteomes" id="UP000183868"/>
    </source>
</evidence>
<dbReference type="FunCoup" id="H1XNN4">
    <property type="interactions" value="114"/>
</dbReference>
<dbReference type="PROSITE" id="PS52016">
    <property type="entry name" value="TONB_DEPENDENT_REC_3"/>
    <property type="match status" value="1"/>
</dbReference>
<dbReference type="GO" id="GO:0044718">
    <property type="term" value="P:siderophore transmembrane transport"/>
    <property type="evidence" value="ECO:0007669"/>
    <property type="project" value="TreeGrafter"/>
</dbReference>
<keyword evidence="4 10" id="KW-0812">Transmembrane</keyword>
<dbReference type="Gene3D" id="2.170.130.10">
    <property type="entry name" value="TonB-dependent receptor, plug domain"/>
    <property type="match status" value="1"/>
</dbReference>
<dbReference type="InterPro" id="IPR039426">
    <property type="entry name" value="TonB-dep_rcpt-like"/>
</dbReference>
<dbReference type="PANTHER" id="PTHR30069:SF29">
    <property type="entry name" value="HEMOGLOBIN AND HEMOGLOBIN-HAPTOGLOBIN-BINDING PROTEIN 1-RELATED"/>
    <property type="match status" value="1"/>
</dbReference>
<dbReference type="EMBL" id="CP018099">
    <property type="protein sequence ID" value="APF19371.1"/>
    <property type="molecule type" value="Genomic_DNA"/>
</dbReference>
<gene>
    <name evidence="14" type="ORF">Cabys_2622</name>
    <name evidence="15" type="ORF">Calab_3675</name>
</gene>
<evidence type="ECO:0000256" key="2">
    <source>
        <dbReference type="ARBA" id="ARBA00022448"/>
    </source>
</evidence>
<keyword evidence="9 10" id="KW-0998">Cell outer membrane</keyword>
<dbReference type="Gene3D" id="2.60.40.1120">
    <property type="entry name" value="Carboxypeptidase-like, regulatory domain"/>
    <property type="match status" value="1"/>
</dbReference>
<evidence type="ECO:0000259" key="13">
    <source>
        <dbReference type="Pfam" id="PF07715"/>
    </source>
</evidence>
<evidence type="ECO:0000256" key="3">
    <source>
        <dbReference type="ARBA" id="ARBA00022452"/>
    </source>
</evidence>
<dbReference type="GO" id="GO:0009279">
    <property type="term" value="C:cell outer membrane"/>
    <property type="evidence" value="ECO:0007669"/>
    <property type="project" value="UniProtKB-SubCell"/>
</dbReference>
<keyword evidence="6 11" id="KW-0798">TonB box</keyword>
<feature type="domain" description="TonB-dependent receptor-like beta-barrel" evidence="12">
    <location>
        <begin position="288"/>
        <end position="664"/>
    </location>
</feature>
<dbReference type="SUPFAM" id="SSF56935">
    <property type="entry name" value="Porins"/>
    <property type="match status" value="1"/>
</dbReference>
<dbReference type="Pfam" id="PF13715">
    <property type="entry name" value="CarbopepD_reg_2"/>
    <property type="match status" value="1"/>
</dbReference>
<dbReference type="Proteomes" id="UP000004671">
    <property type="component" value="Chromosome"/>
</dbReference>
<keyword evidence="8 15" id="KW-0675">Receptor</keyword>
<evidence type="ECO:0000256" key="6">
    <source>
        <dbReference type="ARBA" id="ARBA00023077"/>
    </source>
</evidence>
<proteinExistence type="inferred from homology"/>
<protein>
    <submittedName>
        <fullName evidence="14">Outer membrane receptor for ferrienterochelin and colicins</fullName>
    </submittedName>
    <submittedName>
        <fullName evidence="15">TonB-dependent receptor plug</fullName>
    </submittedName>
</protein>
<dbReference type="eggNOG" id="COG4771">
    <property type="taxonomic scope" value="Bacteria"/>
</dbReference>
<dbReference type="AlphaFoldDB" id="H1XNN4"/>
<keyword evidence="16" id="KW-1185">Reference proteome</keyword>
<dbReference type="InterPro" id="IPR037066">
    <property type="entry name" value="Plug_dom_sf"/>
</dbReference>
<evidence type="ECO:0000313" key="14">
    <source>
        <dbReference type="EMBL" id="APF19371.1"/>
    </source>
</evidence>